<dbReference type="SUPFAM" id="SSF48452">
    <property type="entry name" value="TPR-like"/>
    <property type="match status" value="3"/>
</dbReference>
<dbReference type="SMART" id="SM00028">
    <property type="entry name" value="TPR"/>
    <property type="match status" value="5"/>
</dbReference>
<organism evidence="5">
    <name type="scientific">Odontella aurita</name>
    <dbReference type="NCBI Taxonomy" id="265563"/>
    <lineage>
        <taxon>Eukaryota</taxon>
        <taxon>Sar</taxon>
        <taxon>Stramenopiles</taxon>
        <taxon>Ochrophyta</taxon>
        <taxon>Bacillariophyta</taxon>
        <taxon>Mediophyceae</taxon>
        <taxon>Biddulphiophycidae</taxon>
        <taxon>Eupodiscales</taxon>
        <taxon>Odontellaceae</taxon>
        <taxon>Odontella</taxon>
    </lineage>
</organism>
<dbReference type="Pfam" id="PF13181">
    <property type="entry name" value="TPR_8"/>
    <property type="match status" value="1"/>
</dbReference>
<dbReference type="Gene3D" id="3.90.245.10">
    <property type="entry name" value="Ribonucleoside hydrolase-like"/>
    <property type="match status" value="1"/>
</dbReference>
<gene>
    <name evidence="5" type="ORF">OAUR00152_LOCUS39668</name>
</gene>
<dbReference type="SUPFAM" id="SSF53590">
    <property type="entry name" value="Nucleoside hydrolase"/>
    <property type="match status" value="1"/>
</dbReference>
<dbReference type="Gene3D" id="1.25.40.10">
    <property type="entry name" value="Tetratricopeptide repeat domain"/>
    <property type="match status" value="2"/>
</dbReference>
<name>A0A7S4NFP3_9STRA</name>
<dbReference type="EMBL" id="HBKQ01058045">
    <property type="protein sequence ID" value="CAE2284667.1"/>
    <property type="molecule type" value="Transcribed_RNA"/>
</dbReference>
<evidence type="ECO:0000259" key="4">
    <source>
        <dbReference type="Pfam" id="PF01156"/>
    </source>
</evidence>
<evidence type="ECO:0000256" key="1">
    <source>
        <dbReference type="ARBA" id="ARBA00009176"/>
    </source>
</evidence>
<evidence type="ECO:0000256" key="2">
    <source>
        <dbReference type="ARBA" id="ARBA00022737"/>
    </source>
</evidence>
<dbReference type="InterPro" id="IPR019734">
    <property type="entry name" value="TPR_rpt"/>
</dbReference>
<keyword evidence="2" id="KW-0677">Repeat</keyword>
<proteinExistence type="inferred from homology"/>
<dbReference type="AlphaFoldDB" id="A0A7S4NFP3"/>
<dbReference type="InterPro" id="IPR036452">
    <property type="entry name" value="Ribo_hydro-like"/>
</dbReference>
<keyword evidence="3" id="KW-0802">TPR repeat</keyword>
<dbReference type="GO" id="GO:0016799">
    <property type="term" value="F:hydrolase activity, hydrolyzing N-glycosyl compounds"/>
    <property type="evidence" value="ECO:0007669"/>
    <property type="project" value="InterPro"/>
</dbReference>
<dbReference type="Pfam" id="PF13374">
    <property type="entry name" value="TPR_10"/>
    <property type="match status" value="1"/>
</dbReference>
<dbReference type="PANTHER" id="PTHR45641">
    <property type="entry name" value="TETRATRICOPEPTIDE REPEAT PROTEIN (AFU_ORTHOLOGUE AFUA_6G03870)"/>
    <property type="match status" value="1"/>
</dbReference>
<dbReference type="PANTHER" id="PTHR45641:SF19">
    <property type="entry name" value="NEPHROCYSTIN-3"/>
    <property type="match status" value="1"/>
</dbReference>
<protein>
    <recommendedName>
        <fullName evidence="4">Inosine/uridine-preferring nucleoside hydrolase domain-containing protein</fullName>
    </recommendedName>
</protein>
<dbReference type="Pfam" id="PF13424">
    <property type="entry name" value="TPR_12"/>
    <property type="match status" value="2"/>
</dbReference>
<dbReference type="Pfam" id="PF01156">
    <property type="entry name" value="IU_nuc_hydro"/>
    <property type="match status" value="1"/>
</dbReference>
<accession>A0A7S4NFP3</accession>
<feature type="domain" description="Inosine/uridine-preferring nucleoside hydrolase" evidence="4">
    <location>
        <begin position="382"/>
        <end position="671"/>
    </location>
</feature>
<sequence>MNAGRRAEETYNFPEAAKMYEEAIVCLGKITPQPSVRSRLLPTLRLGSCLRELARYNESETVLTQCLSEAEAELAEGRGDEQMYVHALTALATLRQYQSKYNEARELYERALPIARRVEDSSASLWLAGHIAGYAEILRKSGDLPSAEKLHREALEMRKERSCTELEMAVSYTQLGCTLFGLKRYQEAYKQHRLALLSRFKYLDFSHGLVSESLNYCAEALCALGRSEDGIPLAMHGVEIRKQVFGPSHPALAHAFSILASNYHAVGRSCDAKQLLEKCLAICEEAFPKNHANIIPNLMNYGKVLRSLGNYRKAREVYERSIVIHQLNFKTNQKADQLEKCRSEVKELAQLEAMSGEDTPDIARGVMPIPPVNMELGSTPIIVLTDVGRDVDDEYALILLGALTRMNLLTPLAIVTTLSPARQRANLTRGSLDALGLAKVPVGVGGSGGLDGNTPLEVYEAQYSRSCSCIFESGINLMVRALESAPDNTVQLLCIASLQDAATLIRGHDKLFRAKVKEVLIMGGAKIPFNTSEFLEPDTAYNNNCDMVSARFVYRYCQEAGIPTLTLTRYTAYGCPVSNVVFDDLVKTAHMVGINTRRVSYEGINRLWHKVNLAAADPRREKLPSRCDRQWFCRTFFGKEDVNRAGDSGTSIWDLVTKLNMYDPLTMLCCIPEYRETYFYWESFFVNGIQHRVTGISETNNGVIDSALLCKKLYSLFGLSLRNALQNIC</sequence>
<comment type="similarity">
    <text evidence="1">Belongs to the IUNH family.</text>
</comment>
<dbReference type="InterPro" id="IPR011990">
    <property type="entry name" value="TPR-like_helical_dom_sf"/>
</dbReference>
<dbReference type="InterPro" id="IPR001910">
    <property type="entry name" value="Inosine/uridine_hydrolase_dom"/>
</dbReference>
<evidence type="ECO:0000256" key="3">
    <source>
        <dbReference type="ARBA" id="ARBA00022803"/>
    </source>
</evidence>
<reference evidence="5" key="1">
    <citation type="submission" date="2021-01" db="EMBL/GenBank/DDBJ databases">
        <authorList>
            <person name="Corre E."/>
            <person name="Pelletier E."/>
            <person name="Niang G."/>
            <person name="Scheremetjew M."/>
            <person name="Finn R."/>
            <person name="Kale V."/>
            <person name="Holt S."/>
            <person name="Cochrane G."/>
            <person name="Meng A."/>
            <person name="Brown T."/>
            <person name="Cohen L."/>
        </authorList>
    </citation>
    <scope>NUCLEOTIDE SEQUENCE</scope>
    <source>
        <strain evidence="5">Isolate 1302-5</strain>
    </source>
</reference>
<evidence type="ECO:0000313" key="5">
    <source>
        <dbReference type="EMBL" id="CAE2284667.1"/>
    </source>
</evidence>